<reference evidence="1" key="1">
    <citation type="submission" date="2017-02" db="UniProtKB">
        <authorList>
            <consortium name="WormBaseParasite"/>
        </authorList>
    </citation>
    <scope>IDENTIFICATION</scope>
</reference>
<protein>
    <submittedName>
        <fullName evidence="1">Ovule protein</fullName>
    </submittedName>
</protein>
<name>A0A0N4W9R5_HAEPC</name>
<dbReference type="WBParaSite" id="HPLM_0000706001-mRNA-1">
    <property type="protein sequence ID" value="HPLM_0000706001-mRNA-1"/>
    <property type="gene ID" value="HPLM_0000706001"/>
</dbReference>
<sequence length="59" mass="6936">LRLSTFRRSSSSFSIWSMYLRIASNRSFRARLRFTFNTFAGTRVVLLVGSWKQPPPRQP</sequence>
<evidence type="ECO:0000313" key="1">
    <source>
        <dbReference type="WBParaSite" id="HPLM_0000706001-mRNA-1"/>
    </source>
</evidence>
<dbReference type="AlphaFoldDB" id="A0A0N4W9R5"/>
<accession>A0A0N4W9R5</accession>
<proteinExistence type="predicted"/>
<organism evidence="1">
    <name type="scientific">Haemonchus placei</name>
    <name type="common">Barber's pole worm</name>
    <dbReference type="NCBI Taxonomy" id="6290"/>
    <lineage>
        <taxon>Eukaryota</taxon>
        <taxon>Metazoa</taxon>
        <taxon>Ecdysozoa</taxon>
        <taxon>Nematoda</taxon>
        <taxon>Chromadorea</taxon>
        <taxon>Rhabditida</taxon>
        <taxon>Rhabditina</taxon>
        <taxon>Rhabditomorpha</taxon>
        <taxon>Strongyloidea</taxon>
        <taxon>Trichostrongylidae</taxon>
        <taxon>Haemonchus</taxon>
    </lineage>
</organism>